<dbReference type="EMBL" id="VSSQ01060058">
    <property type="protein sequence ID" value="MPN13556.1"/>
    <property type="molecule type" value="Genomic_DNA"/>
</dbReference>
<dbReference type="AlphaFoldDB" id="A0A645FIT8"/>
<gene>
    <name evidence="1" type="ORF">SDC9_160877</name>
</gene>
<protein>
    <submittedName>
        <fullName evidence="1">Uncharacterized protein</fullName>
    </submittedName>
</protein>
<name>A0A645FIT8_9ZZZZ</name>
<reference evidence="1" key="1">
    <citation type="submission" date="2019-08" db="EMBL/GenBank/DDBJ databases">
        <authorList>
            <person name="Kucharzyk K."/>
            <person name="Murdoch R.W."/>
            <person name="Higgins S."/>
            <person name="Loffler F."/>
        </authorList>
    </citation>
    <scope>NUCLEOTIDE SEQUENCE</scope>
</reference>
<comment type="caution">
    <text evidence="1">The sequence shown here is derived from an EMBL/GenBank/DDBJ whole genome shotgun (WGS) entry which is preliminary data.</text>
</comment>
<organism evidence="1">
    <name type="scientific">bioreactor metagenome</name>
    <dbReference type="NCBI Taxonomy" id="1076179"/>
    <lineage>
        <taxon>unclassified sequences</taxon>
        <taxon>metagenomes</taxon>
        <taxon>ecological metagenomes</taxon>
    </lineage>
</organism>
<accession>A0A645FIT8</accession>
<evidence type="ECO:0000313" key="1">
    <source>
        <dbReference type="EMBL" id="MPN13556.1"/>
    </source>
</evidence>
<sequence length="175" mass="19512">MAVFADEFQALVDAEPVLFIGDHQSQIGKGHILFQNRVSSDDHHGAAGRDGFLDFLLFPGFERSDQVAHLNAEGFQHGQEVRVVLGRQYFSRYHQCALIAVFHHIEQPGQCHNGLARADIALQQAVHRGRRGHIRNRFGNRTPLGTGERKREQRLKLAAVIGTHHGAGRCFVPPA</sequence>
<proteinExistence type="predicted"/>